<feature type="compositionally biased region" description="Polar residues" evidence="1">
    <location>
        <begin position="12"/>
        <end position="21"/>
    </location>
</feature>
<feature type="compositionally biased region" description="Basic and acidic residues" evidence="1">
    <location>
        <begin position="1"/>
        <end position="10"/>
    </location>
</feature>
<organism evidence="2 3">
    <name type="scientific">Didymella rabiei</name>
    <name type="common">Chickpea ascochyta blight fungus</name>
    <name type="synonym">Mycosphaerella rabiei</name>
    <dbReference type="NCBI Taxonomy" id="5454"/>
    <lineage>
        <taxon>Eukaryota</taxon>
        <taxon>Fungi</taxon>
        <taxon>Dikarya</taxon>
        <taxon>Ascomycota</taxon>
        <taxon>Pezizomycotina</taxon>
        <taxon>Dothideomycetes</taxon>
        <taxon>Pleosporomycetidae</taxon>
        <taxon>Pleosporales</taxon>
        <taxon>Pleosporineae</taxon>
        <taxon>Didymellaceae</taxon>
        <taxon>Ascochyta</taxon>
    </lineage>
</organism>
<dbReference type="Proteomes" id="UP000076837">
    <property type="component" value="Unassembled WGS sequence"/>
</dbReference>
<name>A0A162YZ57_DIDRA</name>
<evidence type="ECO:0000256" key="1">
    <source>
        <dbReference type="SAM" id="MobiDB-lite"/>
    </source>
</evidence>
<comment type="caution">
    <text evidence="2">The sequence shown here is derived from an EMBL/GenBank/DDBJ whole genome shotgun (WGS) entry which is preliminary data.</text>
</comment>
<proteinExistence type="predicted"/>
<sequence>MAGKREHDENVENTLRKQSCGSVEARLSKKQKQDGSATDTAYTVRQILEFKDGISKIKNWKSNTIKEKHVQIIYWSDIEGLSRVECAKRYPNKNGNPCSATAIYKIYIKHAPRFYAEKGIVFIPSAQRATCRAQVHAPTYLPAQRPGHIGSRQTTDKHFGVPYKESRLDEELKELFNGLSETAVPVADPRHYQKRRDHDQGIEATVMQSDSDEASLDEEMIRFRCELGDIRYECSSTIEMKRVCAMEFCKVIREALQDNPDICTIQYGPEFSADTVSRFVACCSPKLQPSLPSHITTSFGVFKQEWTMPELEDLCVFAISVGAPDICDMVIDFWHKEMQGPEQRVVHNEFGDAHVFSILDFEPEFLNFLLKNNVRGFKFFLNVLIMHGQTGPDLLCDMHLRNWHTKVKNALISIMKSSHAIDLVATPPEIICDLFHHHDSEEHTRCYKRQTLGPPPQLAFKTPRPGTKAPTPGAQGLHPSYDTDSNDAQEAILQISVPSFPCVRNRYARIKDSDRLPGFDDDVSDRLRKIRNMHFDNRLYYADPKHNAHYDTKTICEDKIRLVRRKISLFKEEGIELSDGEFERLMGKSTGSDLGTEEDDDEVKD</sequence>
<gene>
    <name evidence="2" type="ORF">ST47_g8457</name>
</gene>
<dbReference type="OrthoDB" id="3789383at2759"/>
<feature type="region of interest" description="Disordered" evidence="1">
    <location>
        <begin position="581"/>
        <end position="605"/>
    </location>
</feature>
<evidence type="ECO:0000313" key="3">
    <source>
        <dbReference type="Proteomes" id="UP000076837"/>
    </source>
</evidence>
<evidence type="ECO:0000313" key="2">
    <source>
        <dbReference type="EMBL" id="KZM20310.1"/>
    </source>
</evidence>
<protein>
    <submittedName>
        <fullName evidence="2">Uncharacterized protein</fullName>
    </submittedName>
</protein>
<feature type="region of interest" description="Disordered" evidence="1">
    <location>
        <begin position="450"/>
        <end position="474"/>
    </location>
</feature>
<feature type="compositionally biased region" description="Acidic residues" evidence="1">
    <location>
        <begin position="595"/>
        <end position="605"/>
    </location>
</feature>
<accession>A0A162YZ57</accession>
<reference evidence="2 3" key="1">
    <citation type="journal article" date="2016" name="Sci. Rep.">
        <title>Draft genome sequencing and secretome analysis of fungal phytopathogen Ascochyta rabiei provides insight into the necrotrophic effector repertoire.</title>
        <authorList>
            <person name="Verma S."/>
            <person name="Gazara R.K."/>
            <person name="Nizam S."/>
            <person name="Parween S."/>
            <person name="Chattopadhyay D."/>
            <person name="Verma P.K."/>
        </authorList>
    </citation>
    <scope>NUCLEOTIDE SEQUENCE [LARGE SCALE GENOMIC DNA]</scope>
    <source>
        <strain evidence="2 3">ArDII</strain>
    </source>
</reference>
<feature type="region of interest" description="Disordered" evidence="1">
    <location>
        <begin position="1"/>
        <end position="35"/>
    </location>
</feature>
<dbReference type="EMBL" id="JYNV01000281">
    <property type="protein sequence ID" value="KZM20310.1"/>
    <property type="molecule type" value="Genomic_DNA"/>
</dbReference>
<keyword evidence="3" id="KW-1185">Reference proteome</keyword>
<dbReference type="AlphaFoldDB" id="A0A162YZ57"/>